<comment type="similarity">
    <text evidence="2">Belongs to the bacterial solute-binding protein 8 family.</text>
</comment>
<comment type="subcellular location">
    <subcellularLocation>
        <location evidence="1">Cell envelope</location>
    </subcellularLocation>
</comment>
<dbReference type="OrthoDB" id="1846031at2"/>
<gene>
    <name evidence="8" type="ORF">EDD28_2533</name>
</gene>
<dbReference type="PROSITE" id="PS50983">
    <property type="entry name" value="FE_B12_PBP"/>
    <property type="match status" value="1"/>
</dbReference>
<accession>A0A3N2D036</accession>
<comment type="caution">
    <text evidence="8">The sequence shown here is derived from an EMBL/GenBank/DDBJ whole genome shotgun (WGS) entry which is preliminary data.</text>
</comment>
<evidence type="ECO:0000259" key="7">
    <source>
        <dbReference type="PROSITE" id="PS50983"/>
    </source>
</evidence>
<feature type="region of interest" description="Disordered" evidence="5">
    <location>
        <begin position="38"/>
        <end position="74"/>
    </location>
</feature>
<keyword evidence="3" id="KW-0813">Transport</keyword>
<dbReference type="PROSITE" id="PS51257">
    <property type="entry name" value="PROKAR_LIPOPROTEIN"/>
    <property type="match status" value="1"/>
</dbReference>
<dbReference type="Gene3D" id="3.40.50.1980">
    <property type="entry name" value="Nitrogenase molybdenum iron protein domain"/>
    <property type="match status" value="2"/>
</dbReference>
<dbReference type="EMBL" id="RKHQ01000002">
    <property type="protein sequence ID" value="ROR93126.1"/>
    <property type="molecule type" value="Genomic_DNA"/>
</dbReference>
<dbReference type="InterPro" id="IPR002491">
    <property type="entry name" value="ABC_transptr_periplasmic_BD"/>
</dbReference>
<keyword evidence="9" id="KW-1185">Reference proteome</keyword>
<evidence type="ECO:0000313" key="8">
    <source>
        <dbReference type="EMBL" id="ROR93126.1"/>
    </source>
</evidence>
<organism evidence="8 9">
    <name type="scientific">Salana multivorans</name>
    <dbReference type="NCBI Taxonomy" id="120377"/>
    <lineage>
        <taxon>Bacteria</taxon>
        <taxon>Bacillati</taxon>
        <taxon>Actinomycetota</taxon>
        <taxon>Actinomycetes</taxon>
        <taxon>Micrococcales</taxon>
        <taxon>Beutenbergiaceae</taxon>
        <taxon>Salana</taxon>
    </lineage>
</organism>
<keyword evidence="4 6" id="KW-0732">Signal</keyword>
<dbReference type="Pfam" id="PF01497">
    <property type="entry name" value="Peripla_BP_2"/>
    <property type="match status" value="1"/>
</dbReference>
<evidence type="ECO:0000256" key="3">
    <source>
        <dbReference type="ARBA" id="ARBA00022448"/>
    </source>
</evidence>
<protein>
    <submittedName>
        <fullName evidence="8">Iron complex transport system substrate-binding protein</fullName>
    </submittedName>
</protein>
<evidence type="ECO:0000256" key="6">
    <source>
        <dbReference type="SAM" id="SignalP"/>
    </source>
</evidence>
<evidence type="ECO:0000256" key="1">
    <source>
        <dbReference type="ARBA" id="ARBA00004196"/>
    </source>
</evidence>
<dbReference type="AlphaFoldDB" id="A0A3N2D036"/>
<feature type="compositionally biased region" description="Low complexity" evidence="5">
    <location>
        <begin position="38"/>
        <end position="63"/>
    </location>
</feature>
<reference evidence="8 9" key="1">
    <citation type="submission" date="2018-11" db="EMBL/GenBank/DDBJ databases">
        <title>Sequencing the genomes of 1000 actinobacteria strains.</title>
        <authorList>
            <person name="Klenk H.-P."/>
        </authorList>
    </citation>
    <scope>NUCLEOTIDE SEQUENCE [LARGE SCALE GENOMIC DNA]</scope>
    <source>
        <strain evidence="8 9">DSM 13521</strain>
    </source>
</reference>
<dbReference type="Proteomes" id="UP000275356">
    <property type="component" value="Unassembled WGS sequence"/>
</dbReference>
<proteinExistence type="inferred from homology"/>
<dbReference type="SUPFAM" id="SSF53807">
    <property type="entry name" value="Helical backbone' metal receptor"/>
    <property type="match status" value="1"/>
</dbReference>
<feature type="chain" id="PRO_5039318116" evidence="6">
    <location>
        <begin position="34"/>
        <end position="361"/>
    </location>
</feature>
<evidence type="ECO:0000313" key="9">
    <source>
        <dbReference type="Proteomes" id="UP000275356"/>
    </source>
</evidence>
<dbReference type="PANTHER" id="PTHR30532">
    <property type="entry name" value="IRON III DICITRATE-BINDING PERIPLASMIC PROTEIN"/>
    <property type="match status" value="1"/>
</dbReference>
<feature type="signal peptide" evidence="6">
    <location>
        <begin position="1"/>
        <end position="33"/>
    </location>
</feature>
<evidence type="ECO:0000256" key="5">
    <source>
        <dbReference type="SAM" id="MobiDB-lite"/>
    </source>
</evidence>
<evidence type="ECO:0000256" key="4">
    <source>
        <dbReference type="ARBA" id="ARBA00022729"/>
    </source>
</evidence>
<dbReference type="PANTHER" id="PTHR30532:SF24">
    <property type="entry name" value="FERRIC ENTEROBACTIN-BINDING PERIPLASMIC PROTEIN FEPB"/>
    <property type="match status" value="1"/>
</dbReference>
<dbReference type="GO" id="GO:0030288">
    <property type="term" value="C:outer membrane-bounded periplasmic space"/>
    <property type="evidence" value="ECO:0007669"/>
    <property type="project" value="TreeGrafter"/>
</dbReference>
<feature type="domain" description="Fe/B12 periplasmic-binding" evidence="7">
    <location>
        <begin position="92"/>
        <end position="360"/>
    </location>
</feature>
<dbReference type="InterPro" id="IPR051313">
    <property type="entry name" value="Bact_iron-sidero_bind"/>
</dbReference>
<evidence type="ECO:0000256" key="2">
    <source>
        <dbReference type="ARBA" id="ARBA00008814"/>
    </source>
</evidence>
<name>A0A3N2D036_9MICO</name>
<dbReference type="CDD" id="cd01146">
    <property type="entry name" value="FhuD"/>
    <property type="match status" value="1"/>
</dbReference>
<dbReference type="GO" id="GO:1901678">
    <property type="term" value="P:iron coordination entity transport"/>
    <property type="evidence" value="ECO:0007669"/>
    <property type="project" value="UniProtKB-ARBA"/>
</dbReference>
<sequence>MEPPLSRRPTRRRTTARRATLALAAAVAALALAACSTPATSSQTTPPADPAGSAASSGAAEGSGDAGTEDSAYPVTIDTKFGPVTIEERPERVVALGWGDAELALAFGVQPVGAADWLAFGGEGVGPWAEGLYDSAPEIIGTMEPSYEAIAALEPDLILDVRSSGDAERYERLSTIATTVGVPDGGDSWLATRDQQVGMIAAALGQTERGEELVAEVDDAFAEVSAAHPEWAGKTVTVATRTADGWGAYAATDGRVQLLENMGFTLSPTIAALPVDENGWSVSISAEQLDLLDADLLVAFPIFIDASEITDDAGWQLVPAVADGRSIVVTDDLSQAFSLGTPAAQLYAIDHFTSLIESAIG</sequence>